<dbReference type="GeneID" id="120276885"/>
<gene>
    <name evidence="2" type="primary">LOC120276885</name>
</gene>
<sequence length="123" mass="13812">MEPGCRVVVLEDEAMACGKFPLVVVIEGAVWNRDAVQSGLLQCSMDLQILCKHIFVASEDLFIAIKRGNPQTLWRLDPLIANILNLLSAMNFPQLHIIPRSWMRAAFSLANLNTSKHDITLFH</sequence>
<name>A0AB40CHS1_DIOCR</name>
<evidence type="ECO:0000313" key="1">
    <source>
        <dbReference type="Proteomes" id="UP001515500"/>
    </source>
</evidence>
<proteinExistence type="predicted"/>
<reference evidence="2" key="1">
    <citation type="submission" date="2025-08" db="UniProtKB">
        <authorList>
            <consortium name="RefSeq"/>
        </authorList>
    </citation>
    <scope>IDENTIFICATION</scope>
</reference>
<dbReference type="AlphaFoldDB" id="A0AB40CHS1"/>
<protein>
    <submittedName>
        <fullName evidence="2">Uncharacterized protein LOC120276885</fullName>
    </submittedName>
</protein>
<dbReference type="RefSeq" id="XP_039139556.1">
    <property type="nucleotide sequence ID" value="XM_039283622.1"/>
</dbReference>
<accession>A0AB40CHS1</accession>
<evidence type="ECO:0000313" key="2">
    <source>
        <dbReference type="RefSeq" id="XP_039139556.1"/>
    </source>
</evidence>
<dbReference type="Proteomes" id="UP001515500">
    <property type="component" value="Chromosome 15"/>
</dbReference>
<keyword evidence="1" id="KW-1185">Reference proteome</keyword>
<organism evidence="1 2">
    <name type="scientific">Dioscorea cayennensis subsp. rotundata</name>
    <name type="common">White Guinea yam</name>
    <name type="synonym">Dioscorea rotundata</name>
    <dbReference type="NCBI Taxonomy" id="55577"/>
    <lineage>
        <taxon>Eukaryota</taxon>
        <taxon>Viridiplantae</taxon>
        <taxon>Streptophyta</taxon>
        <taxon>Embryophyta</taxon>
        <taxon>Tracheophyta</taxon>
        <taxon>Spermatophyta</taxon>
        <taxon>Magnoliopsida</taxon>
        <taxon>Liliopsida</taxon>
        <taxon>Dioscoreales</taxon>
        <taxon>Dioscoreaceae</taxon>
        <taxon>Dioscorea</taxon>
    </lineage>
</organism>